<protein>
    <submittedName>
        <fullName evidence="2">DNA-directed RNA polymerase sigma-70 factor</fullName>
    </submittedName>
</protein>
<dbReference type="SUPFAM" id="SSF88659">
    <property type="entry name" value="Sigma3 and sigma4 domains of RNA polymerase sigma factors"/>
    <property type="match status" value="1"/>
</dbReference>
<organism evidence="2 3">
    <name type="scientific">Melittangium boletus DSM 14713</name>
    <dbReference type="NCBI Taxonomy" id="1294270"/>
    <lineage>
        <taxon>Bacteria</taxon>
        <taxon>Pseudomonadati</taxon>
        <taxon>Myxococcota</taxon>
        <taxon>Myxococcia</taxon>
        <taxon>Myxococcales</taxon>
        <taxon>Cystobacterineae</taxon>
        <taxon>Archangiaceae</taxon>
        <taxon>Melittangium</taxon>
    </lineage>
</organism>
<dbReference type="GO" id="GO:0006352">
    <property type="term" value="P:DNA-templated transcription initiation"/>
    <property type="evidence" value="ECO:0007669"/>
    <property type="project" value="InterPro"/>
</dbReference>
<dbReference type="InterPro" id="IPR013324">
    <property type="entry name" value="RNA_pol_sigma_r3/r4-like"/>
</dbReference>
<dbReference type="InterPro" id="IPR036388">
    <property type="entry name" value="WH-like_DNA-bd_sf"/>
</dbReference>
<dbReference type="OrthoDB" id="5522749at2"/>
<dbReference type="AlphaFoldDB" id="A0A250ID38"/>
<dbReference type="InterPro" id="IPR014284">
    <property type="entry name" value="RNA_pol_sigma-70_dom"/>
</dbReference>
<dbReference type="GO" id="GO:0003677">
    <property type="term" value="F:DNA binding"/>
    <property type="evidence" value="ECO:0007669"/>
    <property type="project" value="InterPro"/>
</dbReference>
<dbReference type="KEGG" id="mbd:MEBOL_003140"/>
<dbReference type="GO" id="GO:0016987">
    <property type="term" value="F:sigma factor activity"/>
    <property type="evidence" value="ECO:0007669"/>
    <property type="project" value="InterPro"/>
</dbReference>
<evidence type="ECO:0000313" key="3">
    <source>
        <dbReference type="Proteomes" id="UP000217289"/>
    </source>
</evidence>
<dbReference type="Proteomes" id="UP000217289">
    <property type="component" value="Chromosome"/>
</dbReference>
<reference evidence="2 3" key="1">
    <citation type="submission" date="2017-06" db="EMBL/GenBank/DDBJ databases">
        <authorList>
            <person name="Kim H.J."/>
            <person name="Triplett B.A."/>
        </authorList>
    </citation>
    <scope>NUCLEOTIDE SEQUENCE [LARGE SCALE GENOMIC DNA]</scope>
    <source>
        <strain evidence="2 3">DSM 14713</strain>
    </source>
</reference>
<keyword evidence="2" id="KW-0804">Transcription</keyword>
<dbReference type="Pfam" id="PF08281">
    <property type="entry name" value="Sigma70_r4_2"/>
    <property type="match status" value="1"/>
</dbReference>
<proteinExistence type="predicted"/>
<keyword evidence="2" id="KW-0240">DNA-directed RNA polymerase</keyword>
<evidence type="ECO:0000259" key="1">
    <source>
        <dbReference type="Pfam" id="PF08281"/>
    </source>
</evidence>
<sequence length="304" mass="34058">MLSGETREGILTVSNNDDGLEQPLRLAWARARASWPSLPLAFEPFGAHVRRLLPADDDAGPRAALLDALAASDLYLACACLQGMSAAHHLLETHFLARLPSQLGHLKLSKPVLDEVCQSVRILLLVDTPETPPRLAEYMGVGSLSSWLRVIAVRMAHKQSPPARETPEDDMLEAMAELPSPGPSPEFDLIRRRYHHDFLQALNEAFSTLPPEQHYLLRLRFVNGLSTIELGALYRKNQSTLSRWLKRARKKVRDETKRLLCERLGLNSKDFESLLLMLGSQLDLSVSQILREEDDSSSSEPEEE</sequence>
<dbReference type="NCBIfam" id="TIGR02937">
    <property type="entry name" value="sigma70-ECF"/>
    <property type="match status" value="1"/>
</dbReference>
<name>A0A250ID38_9BACT</name>
<keyword evidence="3" id="KW-1185">Reference proteome</keyword>
<dbReference type="CDD" id="cd06171">
    <property type="entry name" value="Sigma70_r4"/>
    <property type="match status" value="1"/>
</dbReference>
<dbReference type="GO" id="GO:0000428">
    <property type="term" value="C:DNA-directed RNA polymerase complex"/>
    <property type="evidence" value="ECO:0007669"/>
    <property type="project" value="UniProtKB-KW"/>
</dbReference>
<dbReference type="EMBL" id="CP022163">
    <property type="protein sequence ID" value="ATB29685.1"/>
    <property type="molecule type" value="Genomic_DNA"/>
</dbReference>
<feature type="domain" description="RNA polymerase sigma factor 70 region 4 type 2" evidence="1">
    <location>
        <begin position="200"/>
        <end position="251"/>
    </location>
</feature>
<gene>
    <name evidence="2" type="ORF">MEBOL_003140</name>
</gene>
<dbReference type="InterPro" id="IPR013249">
    <property type="entry name" value="RNA_pol_sigma70_r4_t2"/>
</dbReference>
<accession>A0A250ID38</accession>
<dbReference type="Gene3D" id="1.10.10.10">
    <property type="entry name" value="Winged helix-like DNA-binding domain superfamily/Winged helix DNA-binding domain"/>
    <property type="match status" value="1"/>
</dbReference>
<evidence type="ECO:0000313" key="2">
    <source>
        <dbReference type="EMBL" id="ATB29685.1"/>
    </source>
</evidence>
<dbReference type="InterPro" id="IPR011745">
    <property type="entry name" value="RNA_pol_sigma70_MYXXA"/>
</dbReference>
<dbReference type="NCBIfam" id="TIGR03001">
    <property type="entry name" value="Sig-70_gmx1"/>
    <property type="match status" value="1"/>
</dbReference>